<reference evidence="1" key="1">
    <citation type="submission" date="2022-08" db="EMBL/GenBank/DDBJ databases">
        <title>Draft genome sequencing of Roseisolibacter agri AW1220.</title>
        <authorList>
            <person name="Tobiishi Y."/>
            <person name="Tonouchi A."/>
        </authorList>
    </citation>
    <scope>NUCLEOTIDE SEQUENCE</scope>
    <source>
        <strain evidence="1">AW1220</strain>
    </source>
</reference>
<organism evidence="1 2">
    <name type="scientific">Roseisolibacter agri</name>
    <dbReference type="NCBI Taxonomy" id="2014610"/>
    <lineage>
        <taxon>Bacteria</taxon>
        <taxon>Pseudomonadati</taxon>
        <taxon>Gemmatimonadota</taxon>
        <taxon>Gemmatimonadia</taxon>
        <taxon>Gemmatimonadales</taxon>
        <taxon>Gemmatimonadaceae</taxon>
        <taxon>Roseisolibacter</taxon>
    </lineage>
</organism>
<dbReference type="AlphaFoldDB" id="A0AA37V6U9"/>
<evidence type="ECO:0000313" key="2">
    <source>
        <dbReference type="Proteomes" id="UP001161325"/>
    </source>
</evidence>
<keyword evidence="2" id="KW-1185">Reference proteome</keyword>
<accession>A0AA37V6U9</accession>
<dbReference type="EMBL" id="BRXS01000003">
    <property type="protein sequence ID" value="GLC25781.1"/>
    <property type="molecule type" value="Genomic_DNA"/>
</dbReference>
<evidence type="ECO:0000313" key="1">
    <source>
        <dbReference type="EMBL" id="GLC25781.1"/>
    </source>
</evidence>
<name>A0AA37V6U9_9BACT</name>
<proteinExistence type="predicted"/>
<dbReference type="Proteomes" id="UP001161325">
    <property type="component" value="Unassembled WGS sequence"/>
</dbReference>
<sequence length="62" mass="6613">MSVRRVARSNYQGTFCCDACRALPLVIDLRIFALGSYVSAAIVLGCQLVSGKEAYAAMVADP</sequence>
<gene>
    <name evidence="1" type="ORF">rosag_22940</name>
</gene>
<comment type="caution">
    <text evidence="1">The sequence shown here is derived from an EMBL/GenBank/DDBJ whole genome shotgun (WGS) entry which is preliminary data.</text>
</comment>
<protein>
    <submittedName>
        <fullName evidence="1">Uncharacterized protein</fullName>
    </submittedName>
</protein>